<dbReference type="AlphaFoldDB" id="C6M4P2"/>
<dbReference type="EMBL" id="ACKO02000007">
    <property type="protein sequence ID" value="EET44825.1"/>
    <property type="molecule type" value="Genomic_DNA"/>
</dbReference>
<gene>
    <name evidence="1" type="ORF">NEISICOT_01489</name>
</gene>
<accession>C6M4P2</accession>
<reference evidence="1" key="1">
    <citation type="submission" date="2009-07" db="EMBL/GenBank/DDBJ databases">
        <authorList>
            <person name="Weinstock G."/>
            <person name="Sodergren E."/>
            <person name="Clifton S."/>
            <person name="Fulton L."/>
            <person name="Fulton B."/>
            <person name="Courtney L."/>
            <person name="Fronick C."/>
            <person name="Harrison M."/>
            <person name="Strong C."/>
            <person name="Farmer C."/>
            <person name="Delahaunty K."/>
            <person name="Markovic C."/>
            <person name="Hall O."/>
            <person name="Minx P."/>
            <person name="Tomlinson C."/>
            <person name="Mitreva M."/>
            <person name="Nelson J."/>
            <person name="Hou S."/>
            <person name="Wollam A."/>
            <person name="Pepin K.H."/>
            <person name="Johnson M."/>
            <person name="Bhonagiri V."/>
            <person name="Nash W.E."/>
            <person name="Warren W."/>
            <person name="Chinwalla A."/>
            <person name="Mardis E.R."/>
            <person name="Wilson R.K."/>
        </authorList>
    </citation>
    <scope>NUCLEOTIDE SEQUENCE [LARGE SCALE GENOMIC DNA]</scope>
    <source>
        <strain evidence="1">ATCC 29256</strain>
    </source>
</reference>
<evidence type="ECO:0000313" key="2">
    <source>
        <dbReference type="Proteomes" id="UP000005365"/>
    </source>
</evidence>
<organism evidence="1 2">
    <name type="scientific">Neisseria sicca ATCC 29256</name>
    <dbReference type="NCBI Taxonomy" id="547045"/>
    <lineage>
        <taxon>Bacteria</taxon>
        <taxon>Pseudomonadati</taxon>
        <taxon>Pseudomonadota</taxon>
        <taxon>Betaproteobacteria</taxon>
        <taxon>Neisseriales</taxon>
        <taxon>Neisseriaceae</taxon>
        <taxon>Neisseria</taxon>
    </lineage>
</organism>
<name>C6M4P2_NEISI</name>
<keyword evidence="2" id="KW-1185">Reference proteome</keyword>
<protein>
    <submittedName>
        <fullName evidence="1">Uncharacterized protein</fullName>
    </submittedName>
</protein>
<proteinExistence type="predicted"/>
<dbReference type="Proteomes" id="UP000005365">
    <property type="component" value="Unassembled WGS sequence"/>
</dbReference>
<comment type="caution">
    <text evidence="1">The sequence shown here is derived from an EMBL/GenBank/DDBJ whole genome shotgun (WGS) entry which is preliminary data.</text>
</comment>
<evidence type="ECO:0000313" key="1">
    <source>
        <dbReference type="EMBL" id="EET44825.1"/>
    </source>
</evidence>
<sequence>MYVFRRPVLHSLHGWLKPVAWALPADNRENFSSFFIYHLRGQSPRYDFITASCRFHICGFLWVRGRLKQKFYVFRRPVLHSLHYGRLKPVARALPADNRENFGSFFTYHLRGQSPRYIALSFLDRLATKT</sequence>